<dbReference type="GO" id="GO:0043448">
    <property type="term" value="P:alkane catabolic process"/>
    <property type="evidence" value="ECO:0007669"/>
    <property type="project" value="TreeGrafter"/>
</dbReference>
<dbReference type="InterPro" id="IPR036909">
    <property type="entry name" value="Cyt_c-like_dom_sf"/>
</dbReference>
<dbReference type="GO" id="GO:0009055">
    <property type="term" value="F:electron transfer activity"/>
    <property type="evidence" value="ECO:0007669"/>
    <property type="project" value="InterPro"/>
</dbReference>
<evidence type="ECO:0000256" key="5">
    <source>
        <dbReference type="ARBA" id="ARBA00023004"/>
    </source>
</evidence>
<dbReference type="GO" id="GO:0020037">
    <property type="term" value="F:heme binding"/>
    <property type="evidence" value="ECO:0007669"/>
    <property type="project" value="InterPro"/>
</dbReference>
<dbReference type="PANTHER" id="PTHR39335">
    <property type="entry name" value="BLL4220 PROTEIN"/>
    <property type="match status" value="1"/>
</dbReference>
<evidence type="ECO:0000256" key="4">
    <source>
        <dbReference type="ARBA" id="ARBA00022982"/>
    </source>
</evidence>
<dbReference type="EMBL" id="QXDL01000020">
    <property type="protein sequence ID" value="RIH89394.1"/>
    <property type="molecule type" value="Genomic_DNA"/>
</dbReference>
<dbReference type="InterPro" id="IPR009056">
    <property type="entry name" value="Cyt_c-like_dom"/>
</dbReference>
<dbReference type="GO" id="GO:0005506">
    <property type="term" value="F:iron ion binding"/>
    <property type="evidence" value="ECO:0007669"/>
    <property type="project" value="InterPro"/>
</dbReference>
<dbReference type="SUPFAM" id="SSF46626">
    <property type="entry name" value="Cytochrome c"/>
    <property type="match status" value="1"/>
</dbReference>
<feature type="domain" description="Cytochrome c" evidence="8">
    <location>
        <begin position="170"/>
        <end position="243"/>
    </location>
</feature>
<evidence type="ECO:0000256" key="1">
    <source>
        <dbReference type="ARBA" id="ARBA00022448"/>
    </source>
</evidence>
<keyword evidence="5 6" id="KW-0408">Iron</keyword>
<evidence type="ECO:0000256" key="3">
    <source>
        <dbReference type="ARBA" id="ARBA00022723"/>
    </source>
</evidence>
<dbReference type="PRINTS" id="PR00605">
    <property type="entry name" value="CYTCHROMECIC"/>
</dbReference>
<name>A0A399EXU6_9DEIN</name>
<dbReference type="PROSITE" id="PS51007">
    <property type="entry name" value="CYTC"/>
    <property type="match status" value="1"/>
</dbReference>
<evidence type="ECO:0000313" key="10">
    <source>
        <dbReference type="Proteomes" id="UP000265715"/>
    </source>
</evidence>
<organism evidence="9 10">
    <name type="scientific">Calidithermus terrae</name>
    <dbReference type="NCBI Taxonomy" id="1408545"/>
    <lineage>
        <taxon>Bacteria</taxon>
        <taxon>Thermotogati</taxon>
        <taxon>Deinococcota</taxon>
        <taxon>Deinococci</taxon>
        <taxon>Thermales</taxon>
        <taxon>Thermaceae</taxon>
        <taxon>Calidithermus</taxon>
    </lineage>
</organism>
<dbReference type="InterPro" id="IPR005297">
    <property type="entry name" value="Lipoprotein_repeat"/>
</dbReference>
<gene>
    <name evidence="9" type="primary">petJ</name>
    <name evidence="9" type="ORF">Mterra_00787</name>
</gene>
<keyword evidence="3 6" id="KW-0479">Metal-binding</keyword>
<evidence type="ECO:0000313" key="9">
    <source>
        <dbReference type="EMBL" id="RIH89394.1"/>
    </source>
</evidence>
<keyword evidence="7" id="KW-0732">Signal</keyword>
<feature type="chain" id="PRO_5017387553" evidence="7">
    <location>
        <begin position="29"/>
        <end position="259"/>
    </location>
</feature>
<comment type="caution">
    <text evidence="9">The sequence shown here is derived from an EMBL/GenBank/DDBJ whole genome shotgun (WGS) entry which is preliminary data.</text>
</comment>
<keyword evidence="2 6" id="KW-0349">Heme</keyword>
<sequence>MHTGVRFKRLVVLGVVCSSLLPGVTAFNAQEPGVLVAQSPTHGSYLTDAQGRSLYLFTNDGKNTSNCYDQCAQNWPPLLVKDKPVAGKGVAASLLGTAQRKDGALQVTYNGWPLYYYARDQKPGDATGQGVGGVWFLVSPYGVAIKPPQQSQAAAPAAPEPMAAAAQNPEFMKAGEAVFKANCAMCHGEQGRGNPALAENRKLQDTDFVVRQVLKGSRYMPAFEGKLSDREAAAVITFIRNSWGNSYGTITEEMVKARR</sequence>
<keyword evidence="10" id="KW-1185">Reference proteome</keyword>
<dbReference type="AlphaFoldDB" id="A0A399EXU6"/>
<keyword evidence="4" id="KW-0249">Electron transport</keyword>
<dbReference type="Proteomes" id="UP000265715">
    <property type="component" value="Unassembled WGS sequence"/>
</dbReference>
<evidence type="ECO:0000256" key="7">
    <source>
        <dbReference type="SAM" id="SignalP"/>
    </source>
</evidence>
<accession>A0A399EXU6</accession>
<evidence type="ECO:0000259" key="8">
    <source>
        <dbReference type="PROSITE" id="PS51007"/>
    </source>
</evidence>
<evidence type="ECO:0000256" key="2">
    <source>
        <dbReference type="ARBA" id="ARBA00022617"/>
    </source>
</evidence>
<dbReference type="RefSeq" id="WP_119313994.1">
    <property type="nucleotide sequence ID" value="NZ_QXDL01000020.1"/>
</dbReference>
<keyword evidence="1" id="KW-0813">Transport</keyword>
<dbReference type="Pfam" id="PF13442">
    <property type="entry name" value="Cytochrome_CBB3"/>
    <property type="match status" value="1"/>
</dbReference>
<proteinExistence type="predicted"/>
<reference evidence="9 10" key="1">
    <citation type="submission" date="2018-08" db="EMBL/GenBank/DDBJ databases">
        <title>Meiothermus terrae DSM 26712 genome sequencing project.</title>
        <authorList>
            <person name="Da Costa M.S."/>
            <person name="Albuquerque L."/>
            <person name="Raposo P."/>
            <person name="Froufe H.J.C."/>
            <person name="Barroso C.S."/>
            <person name="Egas C."/>
        </authorList>
    </citation>
    <scope>NUCLEOTIDE SEQUENCE [LARGE SCALE GENOMIC DNA]</scope>
    <source>
        <strain evidence="9 10">DSM 26712</strain>
    </source>
</reference>
<dbReference type="Gene3D" id="1.10.760.10">
    <property type="entry name" value="Cytochrome c-like domain"/>
    <property type="match status" value="1"/>
</dbReference>
<dbReference type="Pfam" id="PF03640">
    <property type="entry name" value="Lipoprotein_15"/>
    <property type="match status" value="2"/>
</dbReference>
<dbReference type="InterPro" id="IPR008168">
    <property type="entry name" value="Cyt_C_IC"/>
</dbReference>
<dbReference type="OrthoDB" id="7933886at2"/>
<feature type="signal peptide" evidence="7">
    <location>
        <begin position="1"/>
        <end position="28"/>
    </location>
</feature>
<evidence type="ECO:0000256" key="6">
    <source>
        <dbReference type="PROSITE-ProRule" id="PRU00433"/>
    </source>
</evidence>
<protein>
    <submittedName>
        <fullName evidence="9">Cytochrome c6</fullName>
    </submittedName>
</protein>
<dbReference type="PANTHER" id="PTHR39335:SF1">
    <property type="entry name" value="BLL4220 PROTEIN"/>
    <property type="match status" value="1"/>
</dbReference>